<organism evidence="1 2">
    <name type="scientific">Myceligenerans crystallogenes</name>
    <dbReference type="NCBI Taxonomy" id="316335"/>
    <lineage>
        <taxon>Bacteria</taxon>
        <taxon>Bacillati</taxon>
        <taxon>Actinomycetota</taxon>
        <taxon>Actinomycetes</taxon>
        <taxon>Micrococcales</taxon>
        <taxon>Promicromonosporaceae</taxon>
        <taxon>Myceligenerans</taxon>
    </lineage>
</organism>
<keyword evidence="2" id="KW-1185">Reference proteome</keyword>
<dbReference type="Pfam" id="PF13830">
    <property type="entry name" value="DUF4192"/>
    <property type="match status" value="1"/>
</dbReference>
<reference evidence="1 2" key="1">
    <citation type="journal article" date="2019" name="Int. J. Syst. Evol. Microbiol.">
        <title>The Global Catalogue of Microorganisms (GCM) 10K type strain sequencing project: providing services to taxonomists for standard genome sequencing and annotation.</title>
        <authorList>
            <consortium name="The Broad Institute Genomics Platform"/>
            <consortium name="The Broad Institute Genome Sequencing Center for Infectious Disease"/>
            <person name="Wu L."/>
            <person name="Ma J."/>
        </authorList>
    </citation>
    <scope>NUCLEOTIDE SEQUENCE [LARGE SCALE GENOMIC DNA]</scope>
    <source>
        <strain evidence="1 2">JCM 14326</strain>
    </source>
</reference>
<dbReference type="Proteomes" id="UP001501094">
    <property type="component" value="Unassembled WGS sequence"/>
</dbReference>
<gene>
    <name evidence="1" type="ORF">GCM10009751_25470</name>
</gene>
<proteinExistence type="predicted"/>
<evidence type="ECO:0008006" key="3">
    <source>
        <dbReference type="Google" id="ProtNLM"/>
    </source>
</evidence>
<dbReference type="EMBL" id="BAAANL010000005">
    <property type="protein sequence ID" value="GAA1866213.1"/>
    <property type="molecule type" value="Genomic_DNA"/>
</dbReference>
<evidence type="ECO:0000313" key="1">
    <source>
        <dbReference type="EMBL" id="GAA1866213.1"/>
    </source>
</evidence>
<dbReference type="InterPro" id="IPR025447">
    <property type="entry name" value="DUF4192"/>
</dbReference>
<dbReference type="RefSeq" id="WP_344103399.1">
    <property type="nucleotide sequence ID" value="NZ_BAAANL010000005.1"/>
</dbReference>
<sequence>MDINATTVRVRGPQDLLAFIPFRLGYQPSECVVVVSVRGRREIVGLVARLELDAYDGRCPDGRPAAGAAAESLARVVATDGADRVVVVGYTRGELPGAIAPGTRLRRAVEATAARIETELPGTEAWVVTPGGYRALDCSDPLCCPATGRPADDLAHSRTAASMVLAGRSVAPSRDARLRIPLAPEQARRSAARAATRWARARTTTPDWADRSLDAWRTAVRRTGAAEPGEPAEISPALYGKLAAALAHRPLRDAVLLWLTTEDGDTVLRTARGTPDAETDAAASRAMSRIVDPAGATRPDQDRVGPAVHVLEAVAAHVPRSRQVAPLTLLGVVAWWSGDGAMASGRLDAALAVDDGYTLANLVVSALTAGLPPGWVRRETAELRREERAAAELGTA</sequence>
<evidence type="ECO:0000313" key="2">
    <source>
        <dbReference type="Proteomes" id="UP001501094"/>
    </source>
</evidence>
<accession>A0ABN2NEW3</accession>
<name>A0ABN2NEW3_9MICO</name>
<protein>
    <recommendedName>
        <fullName evidence="3">DUF4192 domain-containing protein</fullName>
    </recommendedName>
</protein>
<comment type="caution">
    <text evidence="1">The sequence shown here is derived from an EMBL/GenBank/DDBJ whole genome shotgun (WGS) entry which is preliminary data.</text>
</comment>